<proteinExistence type="predicted"/>
<evidence type="ECO:0000313" key="4">
    <source>
        <dbReference type="Proteomes" id="UP000267342"/>
    </source>
</evidence>
<dbReference type="GO" id="GO:0016491">
    <property type="term" value="F:oxidoreductase activity"/>
    <property type="evidence" value="ECO:0007669"/>
    <property type="project" value="UniProtKB-KW"/>
</dbReference>
<dbReference type="InterPro" id="IPR018170">
    <property type="entry name" value="Aldo/ket_reductase_CS"/>
</dbReference>
<evidence type="ECO:0000256" key="1">
    <source>
        <dbReference type="ARBA" id="ARBA00023002"/>
    </source>
</evidence>
<feature type="domain" description="NADP-dependent oxidoreductase" evidence="2">
    <location>
        <begin position="17"/>
        <end position="313"/>
    </location>
</feature>
<gene>
    <name evidence="3" type="ORF">ZBT109_2322</name>
</gene>
<dbReference type="EMBL" id="AP018933">
    <property type="protein sequence ID" value="BBG31054.1"/>
    <property type="molecule type" value="Genomic_DNA"/>
</dbReference>
<keyword evidence="4" id="KW-1185">Reference proteome</keyword>
<dbReference type="InterPro" id="IPR050523">
    <property type="entry name" value="AKR_Detox_Biosynth"/>
</dbReference>
<dbReference type="PANTHER" id="PTHR43364">
    <property type="entry name" value="NADH-SPECIFIC METHYLGLYOXAL REDUCTASE-RELATED"/>
    <property type="match status" value="1"/>
</dbReference>
<dbReference type="PANTHER" id="PTHR43364:SF4">
    <property type="entry name" value="NAD(P)-LINKED OXIDOREDUCTASE SUPERFAMILY PROTEIN"/>
    <property type="match status" value="1"/>
</dbReference>
<accession>A0A348HHF2</accession>
<sequence>MTMDTITLPKSDITATRIALGTWAIGGSSWGGTDDKQSIATVQSAIDRGITCIDTAPVYGCGHSEELVGKALKEGGRRDKTIIASKCGLNWKTDGTVFRDASPARLAQEIDDSLRRLQTDHIDIYQLHWPDSTVPIEESAEALRKIRESGKVRAIGVSNFNPEQVKAFEKVCPITTHQPPYNLFERDIEKDLLPTLIEQNIGTLTYGALCRGLLSGKIDRNRTFSGDDLRNSDPKFQPPRFEQYLNAVKELDAFALVNYDRTVLHLALRWLLDQKGVSIALWGARRPDQLDPVNDVMGWSLDEDAKAEIDRILDRNIKAPVGPEFMAPPLRTEI</sequence>
<evidence type="ECO:0000313" key="3">
    <source>
        <dbReference type="EMBL" id="BBG31054.1"/>
    </source>
</evidence>
<dbReference type="AlphaFoldDB" id="A0A348HHF2"/>
<dbReference type="FunFam" id="3.20.20.100:FF:000004">
    <property type="entry name" value="Oxidoreductase, aldo/keto reductase"/>
    <property type="match status" value="1"/>
</dbReference>
<evidence type="ECO:0000259" key="2">
    <source>
        <dbReference type="Pfam" id="PF00248"/>
    </source>
</evidence>
<dbReference type="STRING" id="1123510.GCA_000620025_01873"/>
<dbReference type="KEGG" id="zpl:ZBT109_2322"/>
<name>A0A348HHF2_9GAMM</name>
<dbReference type="GO" id="GO:0005829">
    <property type="term" value="C:cytosol"/>
    <property type="evidence" value="ECO:0007669"/>
    <property type="project" value="UniProtKB-ARBA"/>
</dbReference>
<dbReference type="PROSITE" id="PS00062">
    <property type="entry name" value="ALDOKETO_REDUCTASE_2"/>
    <property type="match status" value="1"/>
</dbReference>
<dbReference type="Pfam" id="PF00248">
    <property type="entry name" value="Aldo_ket_red"/>
    <property type="match status" value="1"/>
</dbReference>
<reference evidence="3 4" key="1">
    <citation type="submission" date="2018-09" db="EMBL/GenBank/DDBJ databases">
        <title>Zymobacter palmae IAM14233 (=T109) whole genome analysis.</title>
        <authorList>
            <person name="Yanase H."/>
        </authorList>
    </citation>
    <scope>NUCLEOTIDE SEQUENCE [LARGE SCALE GENOMIC DNA]</scope>
    <source>
        <strain evidence="3 4">IAM14233</strain>
    </source>
</reference>
<organism evidence="3 4">
    <name type="scientific">Zymobacter palmae</name>
    <dbReference type="NCBI Taxonomy" id="33074"/>
    <lineage>
        <taxon>Bacteria</taxon>
        <taxon>Pseudomonadati</taxon>
        <taxon>Pseudomonadota</taxon>
        <taxon>Gammaproteobacteria</taxon>
        <taxon>Oceanospirillales</taxon>
        <taxon>Halomonadaceae</taxon>
        <taxon>Zymobacter group</taxon>
        <taxon>Zymobacter</taxon>
    </lineage>
</organism>
<dbReference type="SUPFAM" id="SSF51430">
    <property type="entry name" value="NAD(P)-linked oxidoreductase"/>
    <property type="match status" value="1"/>
</dbReference>
<dbReference type="CDD" id="cd19148">
    <property type="entry name" value="AKR_AKR11B1"/>
    <property type="match status" value="1"/>
</dbReference>
<dbReference type="InterPro" id="IPR036812">
    <property type="entry name" value="NAD(P)_OxRdtase_dom_sf"/>
</dbReference>
<dbReference type="Gene3D" id="3.20.20.100">
    <property type="entry name" value="NADP-dependent oxidoreductase domain"/>
    <property type="match status" value="1"/>
</dbReference>
<protein>
    <submittedName>
        <fullName evidence="3">Predicted oxidoreductases</fullName>
    </submittedName>
</protein>
<dbReference type="Proteomes" id="UP000267342">
    <property type="component" value="Chromosome"/>
</dbReference>
<dbReference type="RefSeq" id="WP_232012846.1">
    <property type="nucleotide sequence ID" value="NZ_AP018933.1"/>
</dbReference>
<dbReference type="InterPro" id="IPR023210">
    <property type="entry name" value="NADP_OxRdtase_dom"/>
</dbReference>
<keyword evidence="1" id="KW-0560">Oxidoreductase</keyword>